<organism evidence="1 2">
    <name type="scientific">Paratrimastix pyriformis</name>
    <dbReference type="NCBI Taxonomy" id="342808"/>
    <lineage>
        <taxon>Eukaryota</taxon>
        <taxon>Metamonada</taxon>
        <taxon>Preaxostyla</taxon>
        <taxon>Paratrimastigidae</taxon>
        <taxon>Paratrimastix</taxon>
    </lineage>
</organism>
<proteinExistence type="predicted"/>
<reference evidence="1" key="1">
    <citation type="journal article" date="2022" name="bioRxiv">
        <title>Genomics of Preaxostyla Flagellates Illuminates Evolutionary Transitions and the Path Towards Mitochondrial Loss.</title>
        <authorList>
            <person name="Novak L.V.F."/>
            <person name="Treitli S.C."/>
            <person name="Pyrih J."/>
            <person name="Halakuc P."/>
            <person name="Pipaliya S.V."/>
            <person name="Vacek V."/>
            <person name="Brzon O."/>
            <person name="Soukal P."/>
            <person name="Eme L."/>
            <person name="Dacks J.B."/>
            <person name="Karnkowska A."/>
            <person name="Elias M."/>
            <person name="Hampl V."/>
        </authorList>
    </citation>
    <scope>NUCLEOTIDE SEQUENCE</scope>
    <source>
        <strain evidence="1">RCP-MX</strain>
    </source>
</reference>
<dbReference type="Proteomes" id="UP001141327">
    <property type="component" value="Unassembled WGS sequence"/>
</dbReference>
<name>A0ABQ8U0T0_9EUKA</name>
<comment type="caution">
    <text evidence="1">The sequence shown here is derived from an EMBL/GenBank/DDBJ whole genome shotgun (WGS) entry which is preliminary data.</text>
</comment>
<gene>
    <name evidence="1" type="ORF">PAPYR_13124</name>
</gene>
<evidence type="ECO:0000313" key="2">
    <source>
        <dbReference type="Proteomes" id="UP001141327"/>
    </source>
</evidence>
<dbReference type="EMBL" id="JAPMOS010000423">
    <property type="protein sequence ID" value="KAJ4452654.1"/>
    <property type="molecule type" value="Genomic_DNA"/>
</dbReference>
<protein>
    <submittedName>
        <fullName evidence="1">Uncharacterized protein</fullName>
    </submittedName>
</protein>
<keyword evidence="2" id="KW-1185">Reference proteome</keyword>
<evidence type="ECO:0000313" key="1">
    <source>
        <dbReference type="EMBL" id="KAJ4452654.1"/>
    </source>
</evidence>
<sequence>MAELKRVVCSYSSCLDVLSLSQLHWKIIVIRTVIDGICVAYITRDFGPNDEPTASLIWRKTHPFQSWRQWCFAAISTKCSAYAATISGTTNSVITYSEPRADIVGDRLIAHHHLGTNPKFHRFGDDQHGIFCEVPLPLGSARVVNISQHYFSGWDPSYPRRCTGFETIIFDLSEHVAIRDFQNDESILSIISTSNTEFHVLGLTTLNVFFMRSPTDLTFPFFLPVRTQSYKLDHLGLRPVLDPHALPGLFVSVEGASGIPDGEYPADPRTDNTTLISMQTAEINRGLSGALAEFAYAVYHQ</sequence>
<accession>A0ABQ8U0T0</accession>